<accession>A0AAW1S493</accession>
<comment type="caution">
    <text evidence="1">The sequence shown here is derived from an EMBL/GenBank/DDBJ whole genome shotgun (WGS) entry which is preliminary data.</text>
</comment>
<gene>
    <name evidence="1" type="ORF">WJX74_010794</name>
</gene>
<dbReference type="AlphaFoldDB" id="A0AAW1S493"/>
<protein>
    <recommendedName>
        <fullName evidence="3">F-box domain-containing protein</fullName>
    </recommendedName>
</protein>
<name>A0AAW1S493_9CHLO</name>
<evidence type="ECO:0000313" key="2">
    <source>
        <dbReference type="Proteomes" id="UP001438707"/>
    </source>
</evidence>
<evidence type="ECO:0008006" key="3">
    <source>
        <dbReference type="Google" id="ProtNLM"/>
    </source>
</evidence>
<dbReference type="SUPFAM" id="SSF50969">
    <property type="entry name" value="YVTN repeat-like/Quinoprotein amine dehydrogenase"/>
    <property type="match status" value="1"/>
</dbReference>
<dbReference type="EMBL" id="JALJOS010000004">
    <property type="protein sequence ID" value="KAK9840501.1"/>
    <property type="molecule type" value="Genomic_DNA"/>
</dbReference>
<proteinExistence type="predicted"/>
<evidence type="ECO:0000313" key="1">
    <source>
        <dbReference type="EMBL" id="KAK9840501.1"/>
    </source>
</evidence>
<reference evidence="1 2" key="1">
    <citation type="journal article" date="2024" name="Nat. Commun.">
        <title>Phylogenomics reveals the evolutionary origins of lichenization in chlorophyte algae.</title>
        <authorList>
            <person name="Puginier C."/>
            <person name="Libourel C."/>
            <person name="Otte J."/>
            <person name="Skaloud P."/>
            <person name="Haon M."/>
            <person name="Grisel S."/>
            <person name="Petersen M."/>
            <person name="Berrin J.G."/>
            <person name="Delaux P.M."/>
            <person name="Dal Grande F."/>
            <person name="Keller J."/>
        </authorList>
    </citation>
    <scope>NUCLEOTIDE SEQUENCE [LARGE SCALE GENOMIC DNA]</scope>
    <source>
        <strain evidence="1 2">SAG 2145</strain>
    </source>
</reference>
<organism evidence="1 2">
    <name type="scientific">Apatococcus lobatus</name>
    <dbReference type="NCBI Taxonomy" id="904363"/>
    <lineage>
        <taxon>Eukaryota</taxon>
        <taxon>Viridiplantae</taxon>
        <taxon>Chlorophyta</taxon>
        <taxon>core chlorophytes</taxon>
        <taxon>Trebouxiophyceae</taxon>
        <taxon>Chlorellales</taxon>
        <taxon>Chlorellaceae</taxon>
        <taxon>Apatococcus</taxon>
    </lineage>
</organism>
<keyword evidence="2" id="KW-1185">Reference proteome</keyword>
<dbReference type="Proteomes" id="UP001438707">
    <property type="component" value="Unassembled WGS sequence"/>
</dbReference>
<dbReference type="InterPro" id="IPR011044">
    <property type="entry name" value="Quino_amine_DH_bsu"/>
</dbReference>
<sequence length="448" mass="49365">MPAPTAQGTICLPELQAVLGVHCMQRLTAVQLAGLRQVSRAMRDLVDGHTNEAWTRAASDLVQDQAKPTGCATGADWQIAIRREWDAHRQVRSSKLQQVAKVAARDPAASRWATPSMHGPCCSYFLSPQRDGTMMFLNADAEGAQPVLLSMRILGTFHSFVRKDGRLGLVEASDYRTSPRQLTWHTIDASTGQTLSSEQRHQRTLDGHIQNHVFNVATHRAVAMTDHHSLVVMEADTLQEVSRLTVMPQHTELDPNALSLGKLAWSHDGQQLAVTLEIPGTPIKSRVCLPDQLRTRLQTSEVHIYDITTMQCLQSVLLRSDGPVIKWSSSLQMLAVHCHSEHYHPDGANPANIANARDPMRGEQKQGPTIRILEPALRRAALVEPENSYAYAPIGDACSWSSCAILKMQVNNMARLVAASAPPTTSRCMVWKVTPLPQVFSVLEADDS</sequence>